<accession>A0ABM6U584</accession>
<reference evidence="2" key="1">
    <citation type="journal article" date="2018" name="MSphere">
        <title>Fusobacterium Genomics Using MinION and Illumina Sequencing Enables Genome Completion and Correction.</title>
        <authorList>
            <person name="Todd S.M."/>
            <person name="Settlage R.E."/>
            <person name="Lahmers K.K."/>
            <person name="Slade D.J."/>
        </authorList>
    </citation>
    <scope>NUCLEOTIDE SEQUENCE [LARGE SCALE GENOMIC DNA]</scope>
    <source>
        <strain evidence="2">ATCC 27725</strain>
    </source>
</reference>
<protein>
    <submittedName>
        <fullName evidence="1">Uncharacterized protein</fullName>
    </submittedName>
</protein>
<gene>
    <name evidence="1" type="ORF">C4N18_09895</name>
</gene>
<keyword evidence="2" id="KW-1185">Reference proteome</keyword>
<proteinExistence type="predicted"/>
<organism evidence="1 2">
    <name type="scientific">Fusobacterium varium ATCC 27725</name>
    <dbReference type="NCBI Taxonomy" id="469618"/>
    <lineage>
        <taxon>Bacteria</taxon>
        <taxon>Fusobacteriati</taxon>
        <taxon>Fusobacteriota</taxon>
        <taxon>Fusobacteriia</taxon>
        <taxon>Fusobacteriales</taxon>
        <taxon>Fusobacteriaceae</taxon>
        <taxon>Fusobacterium</taxon>
    </lineage>
</organism>
<dbReference type="EMBL" id="CP028103">
    <property type="protein sequence ID" value="AVQ31515.1"/>
    <property type="molecule type" value="Genomic_DNA"/>
</dbReference>
<evidence type="ECO:0000313" key="1">
    <source>
        <dbReference type="EMBL" id="AVQ31515.1"/>
    </source>
</evidence>
<dbReference type="Proteomes" id="UP000241238">
    <property type="component" value="Chromosome"/>
</dbReference>
<sequence>MKIFFIFSKLKLFRIIDKYRKMILLKRKNVNTKKGYNLTFLRNVRTILLRFGGKKVLFIVIMRTFPNFMKVLIFTKF</sequence>
<evidence type="ECO:0000313" key="2">
    <source>
        <dbReference type="Proteomes" id="UP000241238"/>
    </source>
</evidence>
<name>A0ABM6U584_FUSVA</name>